<gene>
    <name evidence="1" type="ORF">ZEAMMB73_Zm00001d028925</name>
</gene>
<organism evidence="1">
    <name type="scientific">Zea mays</name>
    <name type="common">Maize</name>
    <dbReference type="NCBI Taxonomy" id="4577"/>
    <lineage>
        <taxon>Eukaryota</taxon>
        <taxon>Viridiplantae</taxon>
        <taxon>Streptophyta</taxon>
        <taxon>Embryophyta</taxon>
        <taxon>Tracheophyta</taxon>
        <taxon>Spermatophyta</taxon>
        <taxon>Magnoliopsida</taxon>
        <taxon>Liliopsida</taxon>
        <taxon>Poales</taxon>
        <taxon>Poaceae</taxon>
        <taxon>PACMAD clade</taxon>
        <taxon>Panicoideae</taxon>
        <taxon>Andropogonodae</taxon>
        <taxon>Andropogoneae</taxon>
        <taxon>Tripsacinae</taxon>
        <taxon>Zea</taxon>
    </lineage>
</organism>
<evidence type="ECO:0000313" key="1">
    <source>
        <dbReference type="EMBL" id="ONL97417.1"/>
    </source>
</evidence>
<proteinExistence type="predicted"/>
<dbReference type="AlphaFoldDB" id="A0A1D6K0W3"/>
<reference evidence="1" key="1">
    <citation type="submission" date="2015-12" db="EMBL/GenBank/DDBJ databases">
        <title>Update maize B73 reference genome by single molecule sequencing technologies.</title>
        <authorList>
            <consortium name="Maize Genome Sequencing Project"/>
            <person name="Ware D."/>
        </authorList>
    </citation>
    <scope>NUCLEOTIDE SEQUENCE [LARGE SCALE GENOMIC DNA]</scope>
    <source>
        <tissue evidence="1">Seedling</tissue>
    </source>
</reference>
<dbReference type="EMBL" id="CM007647">
    <property type="protein sequence ID" value="ONL97417.1"/>
    <property type="molecule type" value="Genomic_DNA"/>
</dbReference>
<name>A0A1D6K0W3_MAIZE</name>
<accession>A0A1D6K0W3</accession>
<protein>
    <submittedName>
        <fullName evidence="1">Uncharacterized protein</fullName>
    </submittedName>
</protein>
<sequence>MPPGASVHVVSILLRISISSDLLDLARPFLDLSAIDETHRSMFLLGHDAQAM</sequence>
<dbReference type="IntAct" id="A0A1D6K0W3">
    <property type="interactions" value="7"/>
</dbReference>
<dbReference type="InParanoid" id="A0A1D6K0W3"/>